<evidence type="ECO:0000313" key="2">
    <source>
        <dbReference type="Proteomes" id="UP001311232"/>
    </source>
</evidence>
<dbReference type="AlphaFoldDB" id="A0AAV9RMG5"/>
<comment type="caution">
    <text evidence="1">The sequence shown here is derived from an EMBL/GenBank/DDBJ whole genome shotgun (WGS) entry which is preliminary data.</text>
</comment>
<reference evidence="1 2" key="1">
    <citation type="submission" date="2021-06" db="EMBL/GenBank/DDBJ databases">
        <authorList>
            <person name="Palmer J.M."/>
        </authorList>
    </citation>
    <scope>NUCLEOTIDE SEQUENCE [LARGE SCALE GENOMIC DNA]</scope>
    <source>
        <strain evidence="1 2">MEX-2019</strain>
        <tissue evidence="1">Muscle</tissue>
    </source>
</reference>
<accession>A0AAV9RMG5</accession>
<sequence>MGAGGVFNCSPCCVQRLSNKDVNTLKRTLVRTKQLDRDPLFEVVSVRLQTDSSGSLMV</sequence>
<name>A0AAV9RMG5_9TELE</name>
<dbReference type="Proteomes" id="UP001311232">
    <property type="component" value="Unassembled WGS sequence"/>
</dbReference>
<gene>
    <name evidence="1" type="ORF">CRENBAI_010342</name>
</gene>
<keyword evidence="2" id="KW-1185">Reference proteome</keyword>
<evidence type="ECO:0000313" key="1">
    <source>
        <dbReference type="EMBL" id="KAK5610166.1"/>
    </source>
</evidence>
<protein>
    <submittedName>
        <fullName evidence="1">Uncharacterized protein</fullName>
    </submittedName>
</protein>
<dbReference type="EMBL" id="JAHHUM010001640">
    <property type="protein sequence ID" value="KAK5610166.1"/>
    <property type="molecule type" value="Genomic_DNA"/>
</dbReference>
<proteinExistence type="predicted"/>
<organism evidence="1 2">
    <name type="scientific">Crenichthys baileyi</name>
    <name type="common">White River springfish</name>
    <dbReference type="NCBI Taxonomy" id="28760"/>
    <lineage>
        <taxon>Eukaryota</taxon>
        <taxon>Metazoa</taxon>
        <taxon>Chordata</taxon>
        <taxon>Craniata</taxon>
        <taxon>Vertebrata</taxon>
        <taxon>Euteleostomi</taxon>
        <taxon>Actinopterygii</taxon>
        <taxon>Neopterygii</taxon>
        <taxon>Teleostei</taxon>
        <taxon>Neoteleostei</taxon>
        <taxon>Acanthomorphata</taxon>
        <taxon>Ovalentaria</taxon>
        <taxon>Atherinomorphae</taxon>
        <taxon>Cyprinodontiformes</taxon>
        <taxon>Goodeidae</taxon>
        <taxon>Crenichthys</taxon>
    </lineage>
</organism>